<dbReference type="OrthoDB" id="2019572at2759"/>
<accession>A0A4U5MVS9</accession>
<comment type="similarity">
    <text evidence="10">Belongs to the glycosyltransferase 14 family.</text>
</comment>
<keyword evidence="6" id="KW-0735">Signal-anchor</keyword>
<dbReference type="PANTHER" id="PTHR19297">
    <property type="entry name" value="GLYCOSYLTRANSFERASE 14 FAMILY MEMBER"/>
    <property type="match status" value="1"/>
</dbReference>
<evidence type="ECO:0000256" key="7">
    <source>
        <dbReference type="ARBA" id="ARBA00022989"/>
    </source>
</evidence>
<evidence type="ECO:0000313" key="12">
    <source>
        <dbReference type="Proteomes" id="UP000298663"/>
    </source>
</evidence>
<evidence type="ECO:0000256" key="10">
    <source>
        <dbReference type="ARBA" id="ARBA00038150"/>
    </source>
</evidence>
<dbReference type="Pfam" id="PF02485">
    <property type="entry name" value="Branch"/>
    <property type="match status" value="1"/>
</dbReference>
<evidence type="ECO:0000256" key="4">
    <source>
        <dbReference type="ARBA" id="ARBA00022679"/>
    </source>
</evidence>
<proteinExistence type="inferred from homology"/>
<evidence type="ECO:0000256" key="2">
    <source>
        <dbReference type="ARBA" id="ARBA00004922"/>
    </source>
</evidence>
<evidence type="ECO:0000256" key="3">
    <source>
        <dbReference type="ARBA" id="ARBA00022676"/>
    </source>
</evidence>
<dbReference type="AlphaFoldDB" id="A0A4U5MVS9"/>
<evidence type="ECO:0000256" key="6">
    <source>
        <dbReference type="ARBA" id="ARBA00022968"/>
    </source>
</evidence>
<dbReference type="STRING" id="34508.A0A4U5MVS9"/>
<keyword evidence="9" id="KW-0325">Glycoprotein</keyword>
<name>A0A4U5MVS9_STECR</name>
<dbReference type="PANTHER" id="PTHR19297:SF185">
    <property type="entry name" value="BETA-1,3-GALACTOSYL-O-GLYCOSYL-GLYCOPROTEIN BETA-1,6-N-ACETYLGLUCOSAMINYLTRANSFERASE 3"/>
    <property type="match status" value="1"/>
</dbReference>
<evidence type="ECO:0000313" key="11">
    <source>
        <dbReference type="EMBL" id="TKR73868.1"/>
    </source>
</evidence>
<keyword evidence="3" id="KW-0328">Glycosyltransferase</keyword>
<keyword evidence="8" id="KW-0472">Membrane</keyword>
<reference evidence="11 12" key="1">
    <citation type="journal article" date="2015" name="Genome Biol.">
        <title>Comparative genomics of Steinernema reveals deeply conserved gene regulatory networks.</title>
        <authorList>
            <person name="Dillman A.R."/>
            <person name="Macchietto M."/>
            <person name="Porter C.F."/>
            <person name="Rogers A."/>
            <person name="Williams B."/>
            <person name="Antoshechkin I."/>
            <person name="Lee M.M."/>
            <person name="Goodwin Z."/>
            <person name="Lu X."/>
            <person name="Lewis E.E."/>
            <person name="Goodrich-Blair H."/>
            <person name="Stock S.P."/>
            <person name="Adams B.J."/>
            <person name="Sternberg P.W."/>
            <person name="Mortazavi A."/>
        </authorList>
    </citation>
    <scope>NUCLEOTIDE SEQUENCE [LARGE SCALE GENOMIC DNA]</scope>
    <source>
        <strain evidence="11 12">ALL</strain>
    </source>
</reference>
<protein>
    <submittedName>
        <fullName evidence="11">Uncharacterized protein</fullName>
    </submittedName>
</protein>
<keyword evidence="7" id="KW-1133">Transmembrane helix</keyword>
<comment type="subcellular location">
    <subcellularLocation>
        <location evidence="1">Membrane</location>
        <topology evidence="1">Single-pass type II membrane protein</topology>
    </subcellularLocation>
</comment>
<dbReference type="GO" id="GO:0016020">
    <property type="term" value="C:membrane"/>
    <property type="evidence" value="ECO:0007669"/>
    <property type="project" value="UniProtKB-SubCell"/>
</dbReference>
<organism evidence="11 12">
    <name type="scientific">Steinernema carpocapsae</name>
    <name type="common">Entomopathogenic nematode</name>
    <dbReference type="NCBI Taxonomy" id="34508"/>
    <lineage>
        <taxon>Eukaryota</taxon>
        <taxon>Metazoa</taxon>
        <taxon>Ecdysozoa</taxon>
        <taxon>Nematoda</taxon>
        <taxon>Chromadorea</taxon>
        <taxon>Rhabditida</taxon>
        <taxon>Tylenchina</taxon>
        <taxon>Panagrolaimomorpha</taxon>
        <taxon>Strongyloidoidea</taxon>
        <taxon>Steinernematidae</taxon>
        <taxon>Steinernema</taxon>
    </lineage>
</organism>
<dbReference type="InterPro" id="IPR003406">
    <property type="entry name" value="Glyco_trans_14"/>
</dbReference>
<dbReference type="EMBL" id="AZBU02000006">
    <property type="protein sequence ID" value="TKR73868.1"/>
    <property type="molecule type" value="Genomic_DNA"/>
</dbReference>
<comment type="pathway">
    <text evidence="2">Protein modification; protein glycosylation.</text>
</comment>
<evidence type="ECO:0000256" key="5">
    <source>
        <dbReference type="ARBA" id="ARBA00022692"/>
    </source>
</evidence>
<sequence>MTTKVNWCDFSVLRGVYGCVQYLSRLDADWKYYQYLSGVDLPLKTNLEMVRIFKKLNGSFNSGIYDLENYRYKHRSMPPLTLWKSSLSATFSRESANFMIKSPKVQQLYDYLKHTACPDESFWTTIAGNPKELSMPGGFDATLWKQKLTGVYQPKNKNVTNKRERDFKYGLYSPEKYYISRYQIWYDKKMRFRCHGKFTSASCVFGVSDLPMLAIRPELVAHKMYFSVQPATYFCLYEHVKRRALSGKDDFNVDAYGDLPGPRLSRGEDFDDVVIKAPYGYEHY</sequence>
<dbReference type="Proteomes" id="UP000298663">
    <property type="component" value="Unassembled WGS sequence"/>
</dbReference>
<keyword evidence="4" id="KW-0808">Transferase</keyword>
<comment type="caution">
    <text evidence="11">The sequence shown here is derived from an EMBL/GenBank/DDBJ whole genome shotgun (WGS) entry which is preliminary data.</text>
</comment>
<keyword evidence="12" id="KW-1185">Reference proteome</keyword>
<reference evidence="11 12" key="2">
    <citation type="journal article" date="2019" name="G3 (Bethesda)">
        <title>Hybrid Assembly of the Genome of the Entomopathogenic Nematode Steinernema carpocapsae Identifies the X-Chromosome.</title>
        <authorList>
            <person name="Serra L."/>
            <person name="Macchietto M."/>
            <person name="Macias-Munoz A."/>
            <person name="McGill C.J."/>
            <person name="Rodriguez I.M."/>
            <person name="Rodriguez B."/>
            <person name="Murad R."/>
            <person name="Mortazavi A."/>
        </authorList>
    </citation>
    <scope>NUCLEOTIDE SEQUENCE [LARGE SCALE GENOMIC DNA]</scope>
    <source>
        <strain evidence="11 12">ALL</strain>
    </source>
</reference>
<gene>
    <name evidence="11" type="ORF">L596_021122</name>
</gene>
<evidence type="ECO:0000256" key="8">
    <source>
        <dbReference type="ARBA" id="ARBA00023136"/>
    </source>
</evidence>
<evidence type="ECO:0000256" key="9">
    <source>
        <dbReference type="ARBA" id="ARBA00023180"/>
    </source>
</evidence>
<evidence type="ECO:0000256" key="1">
    <source>
        <dbReference type="ARBA" id="ARBA00004606"/>
    </source>
</evidence>
<keyword evidence="5" id="KW-0812">Transmembrane</keyword>
<dbReference type="GO" id="GO:0008375">
    <property type="term" value="F:acetylglucosaminyltransferase activity"/>
    <property type="evidence" value="ECO:0007669"/>
    <property type="project" value="TreeGrafter"/>
</dbReference>